<evidence type="ECO:0000259" key="1">
    <source>
        <dbReference type="PROSITE" id="PS51833"/>
    </source>
</evidence>
<dbReference type="RefSeq" id="WP_090255393.1">
    <property type="nucleotide sequence ID" value="NZ_FOAA01000020.1"/>
</dbReference>
<dbReference type="NCBIfam" id="TIGR00277">
    <property type="entry name" value="HDIG"/>
    <property type="match status" value="1"/>
</dbReference>
<accession>A0A1H7R3A0</accession>
<name>A0A1H7R3A0_9GAMM</name>
<gene>
    <name evidence="2" type="ORF">SAMN05444515_12038</name>
</gene>
<dbReference type="Proteomes" id="UP000199256">
    <property type="component" value="Unassembled WGS sequence"/>
</dbReference>
<dbReference type="AlphaFoldDB" id="A0A1H7R3A0"/>
<dbReference type="PANTHER" id="PTHR33525">
    <property type="match status" value="1"/>
</dbReference>
<dbReference type="SUPFAM" id="SSF109604">
    <property type="entry name" value="HD-domain/PDEase-like"/>
    <property type="match status" value="1"/>
</dbReference>
<dbReference type="EMBL" id="FOAA01000020">
    <property type="protein sequence ID" value="SEL54632.1"/>
    <property type="molecule type" value="Genomic_DNA"/>
</dbReference>
<dbReference type="InterPro" id="IPR006675">
    <property type="entry name" value="HDIG_dom"/>
</dbReference>
<dbReference type="InterPro" id="IPR013976">
    <property type="entry name" value="HDOD"/>
</dbReference>
<protein>
    <submittedName>
        <fullName evidence="2">HDIG domain-containing protein</fullName>
    </submittedName>
</protein>
<dbReference type="PANTHER" id="PTHR33525:SF3">
    <property type="entry name" value="RIBONUCLEASE Y"/>
    <property type="match status" value="1"/>
</dbReference>
<evidence type="ECO:0000313" key="3">
    <source>
        <dbReference type="Proteomes" id="UP000199256"/>
    </source>
</evidence>
<dbReference type="CDD" id="cd00077">
    <property type="entry name" value="HDc"/>
    <property type="match status" value="1"/>
</dbReference>
<dbReference type="SMART" id="SM00471">
    <property type="entry name" value="HDc"/>
    <property type="match status" value="1"/>
</dbReference>
<dbReference type="InterPro" id="IPR052340">
    <property type="entry name" value="RNase_Y/CdgJ"/>
</dbReference>
<dbReference type="OrthoDB" id="9770715at2"/>
<dbReference type="Gene3D" id="1.10.3210.10">
    <property type="entry name" value="Hypothetical protein af1432"/>
    <property type="match status" value="1"/>
</dbReference>
<evidence type="ECO:0000313" key="2">
    <source>
        <dbReference type="EMBL" id="SEL54632.1"/>
    </source>
</evidence>
<proteinExistence type="predicted"/>
<dbReference type="PROSITE" id="PS51833">
    <property type="entry name" value="HDOD"/>
    <property type="match status" value="1"/>
</dbReference>
<keyword evidence="3" id="KW-1185">Reference proteome</keyword>
<dbReference type="Pfam" id="PF08668">
    <property type="entry name" value="HDOD"/>
    <property type="match status" value="1"/>
</dbReference>
<dbReference type="InterPro" id="IPR003607">
    <property type="entry name" value="HD/PDEase_dom"/>
</dbReference>
<sequence length="282" mass="31452">MTVARLDDILARDPNLGTLSDVYHRIESAINDPNSSFEAMASVIESDTALAAKVLRIANSSLYALPGGIHSIQRAISIIGTQQLRDLTLAATVIRHFEGMPITGIDLESFWRHSIGCALLARSLASFRREANVERFYVAGLLHDIGRLVMYMHMPDAMARVLEAREHSQDLLFREEQRELGFHHAQLGGELLERWQLPAALHEPVRCHHDPNEAQRYPVETAVVHAADSMANALRMGSSGERMVPPIDEQAWARIALSETLLEQVSAYTEQHYAQAVEVFLA</sequence>
<dbReference type="STRING" id="1396821.SAMN05444515_12038"/>
<reference evidence="3" key="1">
    <citation type="submission" date="2016-10" db="EMBL/GenBank/DDBJ databases">
        <authorList>
            <person name="Varghese N."/>
            <person name="Submissions S."/>
        </authorList>
    </citation>
    <scope>NUCLEOTIDE SEQUENCE [LARGE SCALE GENOMIC DNA]</scope>
    <source>
        <strain evidence="3">DSM 241</strain>
    </source>
</reference>
<organism evidence="2 3">
    <name type="scientific">Ectothiorhodospira marina</name>
    <dbReference type="NCBI Taxonomy" id="1396821"/>
    <lineage>
        <taxon>Bacteria</taxon>
        <taxon>Pseudomonadati</taxon>
        <taxon>Pseudomonadota</taxon>
        <taxon>Gammaproteobacteria</taxon>
        <taxon>Chromatiales</taxon>
        <taxon>Ectothiorhodospiraceae</taxon>
        <taxon>Ectothiorhodospira</taxon>
    </lineage>
</organism>
<feature type="domain" description="HDOD" evidence="1">
    <location>
        <begin position="16"/>
        <end position="211"/>
    </location>
</feature>